<keyword evidence="3" id="KW-1185">Reference proteome</keyword>
<gene>
    <name evidence="2" type="ORF">FEM03_07490</name>
</gene>
<dbReference type="AlphaFoldDB" id="A0A5R8KHA6"/>
<name>A0A5R8KHA6_9BACT</name>
<dbReference type="EMBL" id="VAUV01000005">
    <property type="protein sequence ID" value="TLD71365.1"/>
    <property type="molecule type" value="Genomic_DNA"/>
</dbReference>
<comment type="caution">
    <text evidence="2">The sequence shown here is derived from an EMBL/GenBank/DDBJ whole genome shotgun (WGS) entry which is preliminary data.</text>
</comment>
<accession>A0A5R8KHA6</accession>
<dbReference type="RefSeq" id="WP_138085578.1">
    <property type="nucleotide sequence ID" value="NZ_VAUV01000005.1"/>
</dbReference>
<evidence type="ECO:0000256" key="1">
    <source>
        <dbReference type="SAM" id="MobiDB-lite"/>
    </source>
</evidence>
<protein>
    <submittedName>
        <fullName evidence="2">Uncharacterized protein</fullName>
    </submittedName>
</protein>
<organism evidence="2 3">
    <name type="scientific">Phragmitibacter flavus</name>
    <dbReference type="NCBI Taxonomy" id="2576071"/>
    <lineage>
        <taxon>Bacteria</taxon>
        <taxon>Pseudomonadati</taxon>
        <taxon>Verrucomicrobiota</taxon>
        <taxon>Verrucomicrobiia</taxon>
        <taxon>Verrucomicrobiales</taxon>
        <taxon>Verrucomicrobiaceae</taxon>
        <taxon>Phragmitibacter</taxon>
    </lineage>
</organism>
<evidence type="ECO:0000313" key="2">
    <source>
        <dbReference type="EMBL" id="TLD71365.1"/>
    </source>
</evidence>
<dbReference type="Proteomes" id="UP000306196">
    <property type="component" value="Unassembled WGS sequence"/>
</dbReference>
<evidence type="ECO:0000313" key="3">
    <source>
        <dbReference type="Proteomes" id="UP000306196"/>
    </source>
</evidence>
<feature type="compositionally biased region" description="Polar residues" evidence="1">
    <location>
        <begin position="15"/>
        <end position="28"/>
    </location>
</feature>
<reference evidence="2 3" key="1">
    <citation type="submission" date="2019-05" db="EMBL/GenBank/DDBJ databases">
        <title>Verrucobacter flavum gen. nov., sp. nov. a new member of the family Verrucomicrobiaceae.</title>
        <authorList>
            <person name="Szuroczki S."/>
            <person name="Abbaszade G."/>
            <person name="Szabo A."/>
            <person name="Felfoldi T."/>
            <person name="Schumann P."/>
            <person name="Boka K."/>
            <person name="Keki Z."/>
            <person name="Toumi M."/>
            <person name="Toth E."/>
        </authorList>
    </citation>
    <scope>NUCLEOTIDE SEQUENCE [LARGE SCALE GENOMIC DNA]</scope>
    <source>
        <strain evidence="2 3">MG-N-17</strain>
    </source>
</reference>
<feature type="region of interest" description="Disordered" evidence="1">
    <location>
        <begin position="1"/>
        <end position="28"/>
    </location>
</feature>
<proteinExistence type="predicted"/>
<sequence length="63" mass="6900">MGHVRLDAKPPNLKARSSSTKNGKTVTLPSFRCTPDLMAALQQLPEDYGMPTTGTVFKKLPQK</sequence>